<proteinExistence type="predicted"/>
<reference evidence="2" key="1">
    <citation type="submission" date="2023-07" db="EMBL/GenBank/DDBJ databases">
        <title>Sorghum-associated microbial communities from plants grown in Nebraska, USA.</title>
        <authorList>
            <person name="Schachtman D."/>
        </authorList>
    </citation>
    <scope>NUCLEOTIDE SEQUENCE</scope>
    <source>
        <strain evidence="2">1457</strain>
    </source>
</reference>
<accession>A0AAW8LRP0</accession>
<name>A0AAW8LRP0_AGRTU</name>
<dbReference type="Proteomes" id="UP001265315">
    <property type="component" value="Unassembled WGS sequence"/>
</dbReference>
<keyword evidence="1" id="KW-0812">Transmembrane</keyword>
<dbReference type="EMBL" id="JAVDSW010000001">
    <property type="protein sequence ID" value="MDR6701032.1"/>
    <property type="molecule type" value="Genomic_DNA"/>
</dbReference>
<gene>
    <name evidence="2" type="ORF">J2W61_000860</name>
</gene>
<evidence type="ECO:0000313" key="3">
    <source>
        <dbReference type="Proteomes" id="UP001265315"/>
    </source>
</evidence>
<protein>
    <submittedName>
        <fullName evidence="2">Uncharacterized protein</fullName>
    </submittedName>
</protein>
<keyword evidence="1" id="KW-1133">Transmembrane helix</keyword>
<comment type="caution">
    <text evidence="2">The sequence shown here is derived from an EMBL/GenBank/DDBJ whole genome shotgun (WGS) entry which is preliminary data.</text>
</comment>
<evidence type="ECO:0000313" key="2">
    <source>
        <dbReference type="EMBL" id="MDR6701032.1"/>
    </source>
</evidence>
<organism evidence="2 3">
    <name type="scientific">Agrobacterium tumefaciens</name>
    <dbReference type="NCBI Taxonomy" id="358"/>
    <lineage>
        <taxon>Bacteria</taxon>
        <taxon>Pseudomonadati</taxon>
        <taxon>Pseudomonadota</taxon>
        <taxon>Alphaproteobacteria</taxon>
        <taxon>Hyphomicrobiales</taxon>
        <taxon>Rhizobiaceae</taxon>
        <taxon>Rhizobium/Agrobacterium group</taxon>
        <taxon>Agrobacterium</taxon>
        <taxon>Agrobacterium tumefaciens complex</taxon>
    </lineage>
</organism>
<dbReference type="AlphaFoldDB" id="A0AAW8LRP0"/>
<feature type="transmembrane region" description="Helical" evidence="1">
    <location>
        <begin position="12"/>
        <end position="31"/>
    </location>
</feature>
<sequence>MSALESAASGNYEIVLTVGCIFRLGLVFGPYP</sequence>
<keyword evidence="1" id="KW-0472">Membrane</keyword>
<evidence type="ECO:0000256" key="1">
    <source>
        <dbReference type="SAM" id="Phobius"/>
    </source>
</evidence>